<dbReference type="NCBIfam" id="TIGR02300">
    <property type="entry name" value="FYDLN_acid"/>
    <property type="match status" value="1"/>
</dbReference>
<dbReference type="AlphaFoldDB" id="A0A5J6MCB0"/>
<reference evidence="2 3" key="1">
    <citation type="submission" date="2019-08" db="EMBL/GenBank/DDBJ databases">
        <title>Hyperibacter terrae gen. nov., sp. nov. and Hyperibacter viscosus sp. nov., two new members in the family Rhodospirillaceae isolated from the rhizosphere of Hypericum perforatum.</title>
        <authorList>
            <person name="Noviana Z."/>
        </authorList>
    </citation>
    <scope>NUCLEOTIDE SEQUENCE [LARGE SCALE GENOMIC DNA]</scope>
    <source>
        <strain evidence="2 3">R5913</strain>
    </source>
</reference>
<protein>
    <recommendedName>
        <fullName evidence="4">TIGR02300 family protein</fullName>
    </recommendedName>
</protein>
<sequence length="116" mass="12602">MVKAAWGTKRTCQSCGAHFYDLHKNPIACPKCGAIYDPEAIAKSRRGRSSADKAAAQRMAPRPAPVPVEETADPELEEIAAEGDEEEEGVIEDTSELGEDDDVTDVIEKTDEDKEP</sequence>
<evidence type="ECO:0000313" key="2">
    <source>
        <dbReference type="EMBL" id="QEX14904.1"/>
    </source>
</evidence>
<dbReference type="EMBL" id="CP042906">
    <property type="protein sequence ID" value="QEX14904.1"/>
    <property type="molecule type" value="Genomic_DNA"/>
</dbReference>
<dbReference type="Proteomes" id="UP000326202">
    <property type="component" value="Chromosome"/>
</dbReference>
<feature type="compositionally biased region" description="Basic and acidic residues" evidence="1">
    <location>
        <begin position="106"/>
        <end position="116"/>
    </location>
</feature>
<feature type="compositionally biased region" description="Acidic residues" evidence="1">
    <location>
        <begin position="70"/>
        <end position="105"/>
    </location>
</feature>
<gene>
    <name evidence="2" type="ORF">FRZ44_01800</name>
</gene>
<dbReference type="InterPro" id="IPR012644">
    <property type="entry name" value="CHP02300_FYDLN_acid"/>
</dbReference>
<evidence type="ECO:0000313" key="3">
    <source>
        <dbReference type="Proteomes" id="UP000326202"/>
    </source>
</evidence>
<keyword evidence="3" id="KW-1185">Reference proteome</keyword>
<organism evidence="2 3">
    <name type="scientific">Hypericibacter terrae</name>
    <dbReference type="NCBI Taxonomy" id="2602015"/>
    <lineage>
        <taxon>Bacteria</taxon>
        <taxon>Pseudomonadati</taxon>
        <taxon>Pseudomonadota</taxon>
        <taxon>Alphaproteobacteria</taxon>
        <taxon>Rhodospirillales</taxon>
        <taxon>Dongiaceae</taxon>
        <taxon>Hypericibacter</taxon>
    </lineage>
</organism>
<evidence type="ECO:0008006" key="4">
    <source>
        <dbReference type="Google" id="ProtNLM"/>
    </source>
</evidence>
<dbReference type="Pfam" id="PF09538">
    <property type="entry name" value="FYDLN_acid"/>
    <property type="match status" value="1"/>
</dbReference>
<dbReference type="RefSeq" id="WP_151175406.1">
    <property type="nucleotide sequence ID" value="NZ_CP042906.1"/>
</dbReference>
<proteinExistence type="predicted"/>
<evidence type="ECO:0000256" key="1">
    <source>
        <dbReference type="SAM" id="MobiDB-lite"/>
    </source>
</evidence>
<dbReference type="KEGG" id="htq:FRZ44_01800"/>
<dbReference type="OrthoDB" id="9815689at2"/>
<feature type="region of interest" description="Disordered" evidence="1">
    <location>
        <begin position="43"/>
        <end position="116"/>
    </location>
</feature>
<accession>A0A5J6MCB0</accession>
<name>A0A5J6MCB0_9PROT</name>